<dbReference type="InterPro" id="IPR031825">
    <property type="entry name" value="RXLR"/>
</dbReference>
<dbReference type="EMBL" id="JAGDFM010000057">
    <property type="protein sequence ID" value="KAG7388601.1"/>
    <property type="molecule type" value="Genomic_DNA"/>
</dbReference>
<evidence type="ECO:0000256" key="4">
    <source>
        <dbReference type="ARBA" id="ARBA00022729"/>
    </source>
</evidence>
<dbReference type="AlphaFoldDB" id="A0A8T1W5L8"/>
<dbReference type="GO" id="GO:0005576">
    <property type="term" value="C:extracellular region"/>
    <property type="evidence" value="ECO:0007669"/>
    <property type="project" value="UniProtKB-SubCell"/>
</dbReference>
<dbReference type="PROSITE" id="PS51257">
    <property type="entry name" value="PROKAR_LIPOPROTEIN"/>
    <property type="match status" value="1"/>
</dbReference>
<dbReference type="Pfam" id="PF16810">
    <property type="entry name" value="RXLR"/>
    <property type="match status" value="1"/>
</dbReference>
<evidence type="ECO:0000313" key="6">
    <source>
        <dbReference type="EMBL" id="KAG7388601.1"/>
    </source>
</evidence>
<comment type="subcellular location">
    <subcellularLocation>
        <location evidence="1 5">Secreted</location>
    </subcellularLocation>
</comment>
<gene>
    <name evidence="6" type="ORF">PHYPSEUDO_012092</name>
</gene>
<comment type="similarity">
    <text evidence="2 5">Belongs to the RxLR effector family.</text>
</comment>
<keyword evidence="4 5" id="KW-0732">Signal</keyword>
<proteinExistence type="inferred from homology"/>
<name>A0A8T1W5L8_9STRA</name>
<comment type="caution">
    <text evidence="6">The sequence shown here is derived from an EMBL/GenBank/DDBJ whole genome shotgun (WGS) entry which is preliminary data.</text>
</comment>
<protein>
    <recommendedName>
        <fullName evidence="5">RxLR effector protein</fullName>
    </recommendedName>
</protein>
<accession>A0A8T1W5L8</accession>
<evidence type="ECO:0000256" key="2">
    <source>
        <dbReference type="ARBA" id="ARBA00010400"/>
    </source>
</evidence>
<dbReference type="Proteomes" id="UP000694044">
    <property type="component" value="Unassembled WGS sequence"/>
</dbReference>
<comment type="domain">
    <text evidence="5">The RxLR-dEER motif acts to carry the protein into the host cell cytoplasm through binding to cell surface phosphatidylinositol-3-phosphate.</text>
</comment>
<evidence type="ECO:0000256" key="5">
    <source>
        <dbReference type="RuleBase" id="RU367124"/>
    </source>
</evidence>
<sequence>MRVSYVLLVAAATLFASCHVASAAIESGRADLSQVASKISIQSAGVVGNGNPTTRRLRTGDDGEDRAFEALKSLLPLNKIVGKDGKTFSGNFVKSLLKSESTRETTFQYWAKAEIDGNALREMLGNMNKNGRVELLNRYTAYIGPRNGVVHHRPGPIG</sequence>
<reference evidence="6" key="1">
    <citation type="submission" date="2021-02" db="EMBL/GenBank/DDBJ databases">
        <authorList>
            <person name="Palmer J.M."/>
        </authorList>
    </citation>
    <scope>NUCLEOTIDE SEQUENCE</scope>
    <source>
        <strain evidence="6">SCRP734</strain>
    </source>
</reference>
<keyword evidence="7" id="KW-1185">Reference proteome</keyword>
<comment type="function">
    <text evidence="5">Effector that suppresses plant defense responses during pathogen infection.</text>
</comment>
<evidence type="ECO:0000313" key="7">
    <source>
        <dbReference type="Proteomes" id="UP000694044"/>
    </source>
</evidence>
<organism evidence="6 7">
    <name type="scientific">Phytophthora pseudosyringae</name>
    <dbReference type="NCBI Taxonomy" id="221518"/>
    <lineage>
        <taxon>Eukaryota</taxon>
        <taxon>Sar</taxon>
        <taxon>Stramenopiles</taxon>
        <taxon>Oomycota</taxon>
        <taxon>Peronosporomycetes</taxon>
        <taxon>Peronosporales</taxon>
        <taxon>Peronosporaceae</taxon>
        <taxon>Phytophthora</taxon>
    </lineage>
</organism>
<feature type="signal peptide" evidence="5">
    <location>
        <begin position="1"/>
        <end position="23"/>
    </location>
</feature>
<feature type="chain" id="PRO_5035963687" description="RxLR effector protein" evidence="5">
    <location>
        <begin position="24"/>
        <end position="158"/>
    </location>
</feature>
<dbReference type="OrthoDB" id="109022at2759"/>
<evidence type="ECO:0000256" key="1">
    <source>
        <dbReference type="ARBA" id="ARBA00004613"/>
    </source>
</evidence>
<evidence type="ECO:0000256" key="3">
    <source>
        <dbReference type="ARBA" id="ARBA00022525"/>
    </source>
</evidence>
<keyword evidence="3 5" id="KW-0964">Secreted</keyword>